<gene>
    <name evidence="1" type="ORF">FSB78_00900</name>
</gene>
<reference evidence="1 2" key="1">
    <citation type="journal article" date="2013" name="Antonie Van Leeuwenhoek">
        <title>Sphingomonas ginsenosidivorax sp. nov., with the ability to transform ginsenosides.</title>
        <authorList>
            <person name="Jin X.F."/>
            <person name="Kim J.K."/>
            <person name="Liu Q.M."/>
            <person name="Kang M.S."/>
            <person name="He D."/>
            <person name="Jin F.X."/>
            <person name="Kim S.C."/>
            <person name="Im W.T."/>
        </authorList>
    </citation>
    <scope>NUCLEOTIDE SEQUENCE [LARGE SCALE GENOMIC DNA]</scope>
    <source>
        <strain evidence="1 2">KHI67</strain>
    </source>
</reference>
<evidence type="ECO:0000313" key="1">
    <source>
        <dbReference type="EMBL" id="TXC69680.1"/>
    </source>
</evidence>
<dbReference type="EMBL" id="VOQR01000001">
    <property type="protein sequence ID" value="TXC69680.1"/>
    <property type="molecule type" value="Genomic_DNA"/>
</dbReference>
<dbReference type="RefSeq" id="WP_147079164.1">
    <property type="nucleotide sequence ID" value="NZ_VOQR01000001.1"/>
</dbReference>
<dbReference type="Proteomes" id="UP000321250">
    <property type="component" value="Unassembled WGS sequence"/>
</dbReference>
<name>A0A5C6UAW2_9SPHN</name>
<sequence length="88" mass="9015">MDVSTTPVAERIARVLAGQRISCNAGGDAGSAAQLIDAAWPDYIPDALAVLKTLREPDKAMAAAGDPAVWEAMILAGIKGATPKTVVL</sequence>
<protein>
    <submittedName>
        <fullName evidence="1">Uncharacterized protein</fullName>
    </submittedName>
</protein>
<organism evidence="1 2">
    <name type="scientific">Sphingomonas ginsenosidivorax</name>
    <dbReference type="NCBI Taxonomy" id="862135"/>
    <lineage>
        <taxon>Bacteria</taxon>
        <taxon>Pseudomonadati</taxon>
        <taxon>Pseudomonadota</taxon>
        <taxon>Alphaproteobacteria</taxon>
        <taxon>Sphingomonadales</taxon>
        <taxon>Sphingomonadaceae</taxon>
        <taxon>Sphingomonas</taxon>
    </lineage>
</organism>
<accession>A0A5C6UAW2</accession>
<dbReference type="AlphaFoldDB" id="A0A5C6UAW2"/>
<evidence type="ECO:0000313" key="2">
    <source>
        <dbReference type="Proteomes" id="UP000321250"/>
    </source>
</evidence>
<keyword evidence="2" id="KW-1185">Reference proteome</keyword>
<comment type="caution">
    <text evidence="1">The sequence shown here is derived from an EMBL/GenBank/DDBJ whole genome shotgun (WGS) entry which is preliminary data.</text>
</comment>
<proteinExistence type="predicted"/>
<dbReference type="OrthoDB" id="7450571at2"/>